<evidence type="ECO:0000256" key="1">
    <source>
        <dbReference type="ARBA" id="ARBA00009995"/>
    </source>
</evidence>
<gene>
    <name evidence="3" type="ORF">F3Y22_tig00110621pilonHSYRG00352</name>
</gene>
<dbReference type="PANTHER" id="PTHR11926:SF1412">
    <property type="entry name" value="UDP-GLYCOSYLTRANSFERASE 83A1-LIKE"/>
    <property type="match status" value="1"/>
</dbReference>
<dbReference type="AlphaFoldDB" id="A0A6A3A2Q4"/>
<comment type="caution">
    <text evidence="3">The sequence shown here is derived from an EMBL/GenBank/DDBJ whole genome shotgun (WGS) entry which is preliminary data.</text>
</comment>
<keyword evidence="2" id="KW-0328">Glycosyltransferase</keyword>
<dbReference type="GO" id="GO:0080043">
    <property type="term" value="F:quercetin 3-O-glucosyltransferase activity"/>
    <property type="evidence" value="ECO:0007669"/>
    <property type="project" value="TreeGrafter"/>
</dbReference>
<proteinExistence type="inferred from homology"/>
<evidence type="ECO:0000313" key="4">
    <source>
        <dbReference type="Proteomes" id="UP000436088"/>
    </source>
</evidence>
<protein>
    <submittedName>
        <fullName evidence="3">UDP-glycosyltransferase 83A1-like</fullName>
    </submittedName>
</protein>
<dbReference type="Proteomes" id="UP000436088">
    <property type="component" value="Unassembled WGS sequence"/>
</dbReference>
<evidence type="ECO:0000256" key="2">
    <source>
        <dbReference type="ARBA" id="ARBA00022676"/>
    </source>
</evidence>
<dbReference type="GO" id="GO:0080044">
    <property type="term" value="F:quercetin 7-O-glucosyltransferase activity"/>
    <property type="evidence" value="ECO:0007669"/>
    <property type="project" value="TreeGrafter"/>
</dbReference>
<sequence length="317" mass="35346">MGIPHVLAIPFPAQGHVIPLMNLSQNLAKQALKITFNVAGNSFLQLVSIPDGLEDGEDRNQLGKLTERINQVMPGHLKELIHKINALNEDKITCVLADLSIGFVVDVAVELEIPTAGFWPASMFQLVMLLSIPKHIEDGWIDENGTPLIKDKVFQLSPMTPAIHPTNFVWCNIESSPSTQKIIFHTLRGKNKAVESVDWVLCNSSLELEPEGFNLVPQILPIGPLSAVDRLGNLSGNFWPEDPTCLQWLDQQPPASVIYVAFGSFTVLTKSSSKSWLWGLNWPTGHFFGPSEKILQRGNTMFTHRGLSKEWEIEVRW</sequence>
<dbReference type="Gene3D" id="3.40.50.2000">
    <property type="entry name" value="Glycogen Phosphorylase B"/>
    <property type="match status" value="2"/>
</dbReference>
<name>A0A6A3A2Q4_HIBSY</name>
<dbReference type="EMBL" id="VEPZ02001051">
    <property type="protein sequence ID" value="KAE8697485.1"/>
    <property type="molecule type" value="Genomic_DNA"/>
</dbReference>
<organism evidence="3 4">
    <name type="scientific">Hibiscus syriacus</name>
    <name type="common">Rose of Sharon</name>
    <dbReference type="NCBI Taxonomy" id="106335"/>
    <lineage>
        <taxon>Eukaryota</taxon>
        <taxon>Viridiplantae</taxon>
        <taxon>Streptophyta</taxon>
        <taxon>Embryophyta</taxon>
        <taxon>Tracheophyta</taxon>
        <taxon>Spermatophyta</taxon>
        <taxon>Magnoliopsida</taxon>
        <taxon>eudicotyledons</taxon>
        <taxon>Gunneridae</taxon>
        <taxon>Pentapetalae</taxon>
        <taxon>rosids</taxon>
        <taxon>malvids</taxon>
        <taxon>Malvales</taxon>
        <taxon>Malvaceae</taxon>
        <taxon>Malvoideae</taxon>
        <taxon>Hibiscus</taxon>
    </lineage>
</organism>
<keyword evidence="2" id="KW-0808">Transferase</keyword>
<reference evidence="3" key="1">
    <citation type="submission" date="2019-09" db="EMBL/GenBank/DDBJ databases">
        <title>Draft genome information of white flower Hibiscus syriacus.</title>
        <authorList>
            <person name="Kim Y.-M."/>
        </authorList>
    </citation>
    <scope>NUCLEOTIDE SEQUENCE [LARGE SCALE GENOMIC DNA]</scope>
    <source>
        <strain evidence="3">YM2019G1</strain>
    </source>
</reference>
<accession>A0A6A3A2Q4</accession>
<evidence type="ECO:0000313" key="3">
    <source>
        <dbReference type="EMBL" id="KAE8697485.1"/>
    </source>
</evidence>
<keyword evidence="4" id="KW-1185">Reference proteome</keyword>
<comment type="similarity">
    <text evidence="1">Belongs to the UDP-glycosyltransferase family.</text>
</comment>
<dbReference type="PANTHER" id="PTHR11926">
    <property type="entry name" value="GLUCOSYL/GLUCURONOSYL TRANSFERASES"/>
    <property type="match status" value="1"/>
</dbReference>
<dbReference type="SUPFAM" id="SSF53756">
    <property type="entry name" value="UDP-Glycosyltransferase/glycogen phosphorylase"/>
    <property type="match status" value="1"/>
</dbReference>